<gene>
    <name evidence="10" type="primary">gatB</name>
    <name evidence="12" type="ORF">A3A20_02185</name>
</gene>
<comment type="subunit">
    <text evidence="2 10">Heterotrimer of A, B and C subunits.</text>
</comment>
<dbReference type="Proteomes" id="UP000178946">
    <property type="component" value="Unassembled WGS sequence"/>
</dbReference>
<dbReference type="HAMAP" id="MF_00121">
    <property type="entry name" value="GatB"/>
    <property type="match status" value="1"/>
</dbReference>
<evidence type="ECO:0000256" key="6">
    <source>
        <dbReference type="ARBA" id="ARBA00022917"/>
    </source>
</evidence>
<name>A0A1F8DSX4_9BACT</name>
<evidence type="ECO:0000256" key="2">
    <source>
        <dbReference type="ARBA" id="ARBA00011123"/>
    </source>
</evidence>
<dbReference type="InterPro" id="IPR014746">
    <property type="entry name" value="Gln_synth/guanido_kin_cat_dom"/>
</dbReference>
<dbReference type="InterPro" id="IPR017959">
    <property type="entry name" value="Asn/Gln-tRNA_amidoTrfase_suB/E"/>
</dbReference>
<sequence length="491" mass="55353">MYKPTIGLEIHAELKTRSKMFCDCRNDPEEKHPNLNVCPICLGHPGTLPVINKKAVEYVLKVGMALGGKPAKKSKFDRKNYFYPDLPKNYQISQYDMPLISGGELRGVRITRVHLEEDAGRLVHEVGSLVDFNRAGVPLMELVTEPDIRSSDEAVLFAKELQLILKYLGASDADMEKGLMRIEANVSVKKEGLNQSRGLVGRTGSINEPVLGTKVEVKNINSFKAVHDAIEYEIKRQVELLEKGEKIKQETRGWDDVKGITKAQRSKEEAHDYRYFPEPDLPQLDLTPSTDGFDLEKLKLEIPELPEEKRRRFEKEYLLSPEQTETLAIEPALADFFEAAVSEAKTFTDDTAITQIAFNYLTSDLRGLIKQNEMAIQDLKFTPEDFAHLAVLAHSKKISSRIAKDLLLKMFESGGDPENIIKEQGMEQISDESAILPVIHKILVENSSAVNDFKKGKVNALKFLIGQAMRELKGRGNPEALKRLIEKEIPR</sequence>
<comment type="catalytic activity">
    <reaction evidence="8 10">
        <text>L-aspartyl-tRNA(Asn) + L-glutamine + ATP + H2O = L-asparaginyl-tRNA(Asn) + L-glutamate + ADP + phosphate + 2 H(+)</text>
        <dbReference type="Rhea" id="RHEA:14513"/>
        <dbReference type="Rhea" id="RHEA-COMP:9674"/>
        <dbReference type="Rhea" id="RHEA-COMP:9677"/>
        <dbReference type="ChEBI" id="CHEBI:15377"/>
        <dbReference type="ChEBI" id="CHEBI:15378"/>
        <dbReference type="ChEBI" id="CHEBI:29985"/>
        <dbReference type="ChEBI" id="CHEBI:30616"/>
        <dbReference type="ChEBI" id="CHEBI:43474"/>
        <dbReference type="ChEBI" id="CHEBI:58359"/>
        <dbReference type="ChEBI" id="CHEBI:78515"/>
        <dbReference type="ChEBI" id="CHEBI:78516"/>
        <dbReference type="ChEBI" id="CHEBI:456216"/>
    </reaction>
</comment>
<dbReference type="InterPro" id="IPR003789">
    <property type="entry name" value="Asn/Gln_tRNA_amidoTrase-B-like"/>
</dbReference>
<dbReference type="InterPro" id="IPR042114">
    <property type="entry name" value="GatB_C_1"/>
</dbReference>
<comment type="caution">
    <text evidence="12">The sequence shown here is derived from an EMBL/GenBank/DDBJ whole genome shotgun (WGS) entry which is preliminary data.</text>
</comment>
<dbReference type="NCBIfam" id="NF004012">
    <property type="entry name" value="PRK05477.1-2"/>
    <property type="match status" value="1"/>
</dbReference>
<evidence type="ECO:0000256" key="4">
    <source>
        <dbReference type="ARBA" id="ARBA00022741"/>
    </source>
</evidence>
<dbReference type="InterPro" id="IPR017958">
    <property type="entry name" value="Gln-tRNA_amidoTrfase_suB_CS"/>
</dbReference>
<evidence type="ECO:0000256" key="7">
    <source>
        <dbReference type="ARBA" id="ARBA00024799"/>
    </source>
</evidence>
<dbReference type="Pfam" id="PF02637">
    <property type="entry name" value="GatB_Yqey"/>
    <property type="match status" value="1"/>
</dbReference>
<dbReference type="GO" id="GO:0050567">
    <property type="term" value="F:glutaminyl-tRNA synthase (glutamine-hydrolyzing) activity"/>
    <property type="evidence" value="ECO:0007669"/>
    <property type="project" value="UniProtKB-UniRule"/>
</dbReference>
<organism evidence="12 13">
    <name type="scientific">Candidatus Wolfebacteria bacterium RIFCSPLOWO2_01_FULL_45_19</name>
    <dbReference type="NCBI Taxonomy" id="1802557"/>
    <lineage>
        <taxon>Bacteria</taxon>
        <taxon>Candidatus Wolfeibacteriota</taxon>
    </lineage>
</organism>
<dbReference type="FunFam" id="1.10.10.410:FF:000001">
    <property type="entry name" value="Aspartyl/glutamyl-tRNA(Asn/Gln) amidotransferase subunit B"/>
    <property type="match status" value="1"/>
</dbReference>
<proteinExistence type="inferred from homology"/>
<evidence type="ECO:0000256" key="5">
    <source>
        <dbReference type="ARBA" id="ARBA00022840"/>
    </source>
</evidence>
<protein>
    <recommendedName>
        <fullName evidence="10">Aspartyl/glutamyl-tRNA(Asn/Gln) amidotransferase subunit B</fullName>
        <shortName evidence="10">Asp/Glu-ADT subunit B</shortName>
        <ecNumber evidence="10">6.3.5.-</ecNumber>
    </recommendedName>
</protein>
<evidence type="ECO:0000313" key="13">
    <source>
        <dbReference type="Proteomes" id="UP000178946"/>
    </source>
</evidence>
<dbReference type="Gene3D" id="1.10.150.380">
    <property type="entry name" value="GatB domain, N-terminal subdomain"/>
    <property type="match status" value="1"/>
</dbReference>
<evidence type="ECO:0000256" key="8">
    <source>
        <dbReference type="ARBA" id="ARBA00047380"/>
    </source>
</evidence>
<feature type="domain" description="Asn/Gln amidotransferase" evidence="11">
    <location>
        <begin position="335"/>
        <end position="489"/>
    </location>
</feature>
<reference evidence="12 13" key="1">
    <citation type="journal article" date="2016" name="Nat. Commun.">
        <title>Thousands of microbial genomes shed light on interconnected biogeochemical processes in an aquifer system.</title>
        <authorList>
            <person name="Anantharaman K."/>
            <person name="Brown C.T."/>
            <person name="Hug L.A."/>
            <person name="Sharon I."/>
            <person name="Castelle C.J."/>
            <person name="Probst A.J."/>
            <person name="Thomas B.C."/>
            <person name="Singh A."/>
            <person name="Wilkins M.J."/>
            <person name="Karaoz U."/>
            <person name="Brodie E.L."/>
            <person name="Williams K.H."/>
            <person name="Hubbard S.S."/>
            <person name="Banfield J.F."/>
        </authorList>
    </citation>
    <scope>NUCLEOTIDE SEQUENCE [LARGE SCALE GENOMIC DNA]</scope>
</reference>
<dbReference type="Pfam" id="PF02934">
    <property type="entry name" value="GatB_N"/>
    <property type="match status" value="1"/>
</dbReference>
<dbReference type="EC" id="6.3.5.-" evidence="10"/>
<evidence type="ECO:0000313" key="12">
    <source>
        <dbReference type="EMBL" id="OGM91721.1"/>
    </source>
</evidence>
<dbReference type="SUPFAM" id="SSF89095">
    <property type="entry name" value="GatB/YqeY motif"/>
    <property type="match status" value="1"/>
</dbReference>
<comment type="catalytic activity">
    <reaction evidence="9 10">
        <text>L-glutamyl-tRNA(Gln) + L-glutamine + ATP + H2O = L-glutaminyl-tRNA(Gln) + L-glutamate + ADP + phosphate + H(+)</text>
        <dbReference type="Rhea" id="RHEA:17521"/>
        <dbReference type="Rhea" id="RHEA-COMP:9681"/>
        <dbReference type="Rhea" id="RHEA-COMP:9684"/>
        <dbReference type="ChEBI" id="CHEBI:15377"/>
        <dbReference type="ChEBI" id="CHEBI:15378"/>
        <dbReference type="ChEBI" id="CHEBI:29985"/>
        <dbReference type="ChEBI" id="CHEBI:30616"/>
        <dbReference type="ChEBI" id="CHEBI:43474"/>
        <dbReference type="ChEBI" id="CHEBI:58359"/>
        <dbReference type="ChEBI" id="CHEBI:78520"/>
        <dbReference type="ChEBI" id="CHEBI:78521"/>
        <dbReference type="ChEBI" id="CHEBI:456216"/>
    </reaction>
</comment>
<keyword evidence="3 10" id="KW-0436">Ligase</keyword>
<dbReference type="AlphaFoldDB" id="A0A1F8DSX4"/>
<dbReference type="GO" id="GO:0050566">
    <property type="term" value="F:asparaginyl-tRNA synthase (glutamine-hydrolyzing) activity"/>
    <property type="evidence" value="ECO:0007669"/>
    <property type="project" value="RHEA"/>
</dbReference>
<dbReference type="InterPro" id="IPR018027">
    <property type="entry name" value="Asn/Gln_amidotransferase"/>
</dbReference>
<keyword evidence="4 10" id="KW-0547">Nucleotide-binding</keyword>
<dbReference type="EMBL" id="MGIR01000001">
    <property type="protein sequence ID" value="OGM91721.1"/>
    <property type="molecule type" value="Genomic_DNA"/>
</dbReference>
<dbReference type="SMART" id="SM00845">
    <property type="entry name" value="GatB_Yqey"/>
    <property type="match status" value="1"/>
</dbReference>
<dbReference type="STRING" id="1802557.A3A20_02185"/>
<dbReference type="PROSITE" id="PS01234">
    <property type="entry name" value="GATB"/>
    <property type="match status" value="1"/>
</dbReference>
<dbReference type="SUPFAM" id="SSF55931">
    <property type="entry name" value="Glutamine synthetase/guanido kinase"/>
    <property type="match status" value="1"/>
</dbReference>
<evidence type="ECO:0000256" key="9">
    <source>
        <dbReference type="ARBA" id="ARBA00047913"/>
    </source>
</evidence>
<dbReference type="InterPro" id="IPR006075">
    <property type="entry name" value="Asn/Gln-tRNA_Trfase_suB/E_cat"/>
</dbReference>
<dbReference type="InterPro" id="IPR004413">
    <property type="entry name" value="GatB"/>
</dbReference>
<dbReference type="Gene3D" id="1.10.10.410">
    <property type="match status" value="1"/>
</dbReference>
<dbReference type="GO" id="GO:0070681">
    <property type="term" value="P:glutaminyl-tRNAGln biosynthesis via transamidation"/>
    <property type="evidence" value="ECO:0007669"/>
    <property type="project" value="TreeGrafter"/>
</dbReference>
<dbReference type="NCBIfam" id="NF004014">
    <property type="entry name" value="PRK05477.1-4"/>
    <property type="match status" value="1"/>
</dbReference>
<accession>A0A1F8DSX4</accession>
<evidence type="ECO:0000256" key="1">
    <source>
        <dbReference type="ARBA" id="ARBA00005306"/>
    </source>
</evidence>
<dbReference type="PANTHER" id="PTHR11659">
    <property type="entry name" value="GLUTAMYL-TRNA GLN AMIDOTRANSFERASE SUBUNIT B MITOCHONDRIAL AND PROKARYOTIC PET112-RELATED"/>
    <property type="match status" value="1"/>
</dbReference>
<comment type="function">
    <text evidence="7 10">Allows the formation of correctly charged Asn-tRNA(Asn) or Gln-tRNA(Gln) through the transamidation of misacylated Asp-tRNA(Asn) or Glu-tRNA(Gln) in organisms which lack either or both of asparaginyl-tRNA or glutaminyl-tRNA synthetases. The reaction takes place in the presence of glutamine and ATP through an activated phospho-Asp-tRNA(Asn) or phospho-Glu-tRNA(Gln).</text>
</comment>
<keyword evidence="5 10" id="KW-0067">ATP-binding</keyword>
<dbReference type="GO" id="GO:0006412">
    <property type="term" value="P:translation"/>
    <property type="evidence" value="ECO:0007669"/>
    <property type="project" value="UniProtKB-UniRule"/>
</dbReference>
<evidence type="ECO:0000256" key="3">
    <source>
        <dbReference type="ARBA" id="ARBA00022598"/>
    </source>
</evidence>
<dbReference type="InterPro" id="IPR023168">
    <property type="entry name" value="GatB_Yqey_C_2"/>
</dbReference>
<evidence type="ECO:0000259" key="11">
    <source>
        <dbReference type="SMART" id="SM00845"/>
    </source>
</evidence>
<evidence type="ECO:0000256" key="10">
    <source>
        <dbReference type="HAMAP-Rule" id="MF_00121"/>
    </source>
</evidence>
<comment type="similarity">
    <text evidence="1 10">Belongs to the GatB/GatE family. GatB subfamily.</text>
</comment>
<dbReference type="GO" id="GO:0005524">
    <property type="term" value="F:ATP binding"/>
    <property type="evidence" value="ECO:0007669"/>
    <property type="project" value="UniProtKB-KW"/>
</dbReference>
<dbReference type="PANTHER" id="PTHR11659:SF0">
    <property type="entry name" value="GLUTAMYL-TRNA(GLN) AMIDOTRANSFERASE SUBUNIT B, MITOCHONDRIAL"/>
    <property type="match status" value="1"/>
</dbReference>
<dbReference type="NCBIfam" id="TIGR00133">
    <property type="entry name" value="gatB"/>
    <property type="match status" value="1"/>
</dbReference>
<keyword evidence="6 10" id="KW-0648">Protein biosynthesis</keyword>